<organism evidence="3 4">
    <name type="scientific">Actinopolyspora mzabensis</name>
    <dbReference type="NCBI Taxonomy" id="995066"/>
    <lineage>
        <taxon>Bacteria</taxon>
        <taxon>Bacillati</taxon>
        <taxon>Actinomycetota</taxon>
        <taxon>Actinomycetes</taxon>
        <taxon>Actinopolysporales</taxon>
        <taxon>Actinopolysporaceae</taxon>
        <taxon>Actinopolyspora</taxon>
    </lineage>
</organism>
<reference evidence="4" key="1">
    <citation type="submission" date="2016-10" db="EMBL/GenBank/DDBJ databases">
        <authorList>
            <person name="Varghese N."/>
            <person name="Submissions S."/>
        </authorList>
    </citation>
    <scope>NUCLEOTIDE SEQUENCE [LARGE SCALE GENOMIC DNA]</scope>
    <source>
        <strain evidence="4">DSM 45460</strain>
    </source>
</reference>
<feature type="transmembrane region" description="Helical" evidence="2">
    <location>
        <begin position="178"/>
        <end position="196"/>
    </location>
</feature>
<evidence type="ECO:0000313" key="4">
    <source>
        <dbReference type="Proteomes" id="UP000199213"/>
    </source>
</evidence>
<gene>
    <name evidence="3" type="ORF">SAMN04487820_10866</name>
</gene>
<dbReference type="RefSeq" id="WP_092628901.1">
    <property type="nucleotide sequence ID" value="NZ_FNFM01000008.1"/>
</dbReference>
<protein>
    <recommendedName>
        <fullName evidence="5">DUF2537 domain-containing protein</fullName>
    </recommendedName>
</protein>
<feature type="transmembrane region" description="Helical" evidence="2">
    <location>
        <begin position="127"/>
        <end position="146"/>
    </location>
</feature>
<dbReference type="InterPro" id="IPR024244">
    <property type="entry name" value="DUF2537"/>
</dbReference>
<dbReference type="AlphaFoldDB" id="A0A1G9C260"/>
<evidence type="ECO:0000313" key="3">
    <source>
        <dbReference type="EMBL" id="SDK45738.1"/>
    </source>
</evidence>
<sequence length="202" mass="21286">MVGETMELRVARGRPWFVEGDGLLGLQPEHLGLSPTLCAALYEWAEVMERINRGDPLDERALWAAARRGRLLAGRAAAECGRAVRHLDPLTGEPSNVPEPGGQRIVAGSDPRGEAVDRTARPTGVTVSLLIAVLIALVLVVVSLGLAEVNPLLGVAVNLAVTGGFAPSVWLGRAVPTWRWVAFGVALGVAASWVILPLSLLG</sequence>
<dbReference type="OrthoDB" id="3573230at2"/>
<keyword evidence="2" id="KW-0472">Membrane</keyword>
<dbReference type="EMBL" id="FNFM01000008">
    <property type="protein sequence ID" value="SDK45738.1"/>
    <property type="molecule type" value="Genomic_DNA"/>
</dbReference>
<evidence type="ECO:0000256" key="2">
    <source>
        <dbReference type="SAM" id="Phobius"/>
    </source>
</evidence>
<accession>A0A1G9C260</accession>
<proteinExistence type="predicted"/>
<keyword evidence="2" id="KW-1133">Transmembrane helix</keyword>
<evidence type="ECO:0008006" key="5">
    <source>
        <dbReference type="Google" id="ProtNLM"/>
    </source>
</evidence>
<keyword evidence="2" id="KW-0812">Transmembrane</keyword>
<feature type="region of interest" description="Disordered" evidence="1">
    <location>
        <begin position="89"/>
        <end position="117"/>
    </location>
</feature>
<feature type="transmembrane region" description="Helical" evidence="2">
    <location>
        <begin position="152"/>
        <end position="171"/>
    </location>
</feature>
<dbReference type="Proteomes" id="UP000199213">
    <property type="component" value="Unassembled WGS sequence"/>
</dbReference>
<keyword evidence="4" id="KW-1185">Reference proteome</keyword>
<name>A0A1G9C260_ACTMZ</name>
<dbReference type="Pfam" id="PF10801">
    <property type="entry name" value="DUF2537"/>
    <property type="match status" value="1"/>
</dbReference>
<evidence type="ECO:0000256" key="1">
    <source>
        <dbReference type="SAM" id="MobiDB-lite"/>
    </source>
</evidence>